<reference evidence="8" key="2">
    <citation type="journal article" date="2021" name="PeerJ">
        <title>Extensive microbial diversity within the chicken gut microbiome revealed by metagenomics and culture.</title>
        <authorList>
            <person name="Gilroy R."/>
            <person name="Ravi A."/>
            <person name="Getino M."/>
            <person name="Pursley I."/>
            <person name="Horton D.L."/>
            <person name="Alikhan N.F."/>
            <person name="Baker D."/>
            <person name="Gharbi K."/>
            <person name="Hall N."/>
            <person name="Watson M."/>
            <person name="Adriaenssens E.M."/>
            <person name="Foster-Nyarko E."/>
            <person name="Jarju S."/>
            <person name="Secka A."/>
            <person name="Antonio M."/>
            <person name="Oren A."/>
            <person name="Chaudhuri R.R."/>
            <person name="La Ragione R."/>
            <person name="Hildebrand F."/>
            <person name="Pallen M.J."/>
        </authorList>
    </citation>
    <scope>NUCLEOTIDE SEQUENCE</scope>
    <source>
        <strain evidence="8">ChiSjej2B20-13462</strain>
    </source>
</reference>
<dbReference type="EMBL" id="DVFN01000085">
    <property type="protein sequence ID" value="HIQ69789.1"/>
    <property type="molecule type" value="Genomic_DNA"/>
</dbReference>
<dbReference type="CDD" id="cd01335">
    <property type="entry name" value="Radical_SAM"/>
    <property type="match status" value="1"/>
</dbReference>
<proteinExistence type="predicted"/>
<dbReference type="PROSITE" id="PS51918">
    <property type="entry name" value="RADICAL_SAM"/>
    <property type="match status" value="1"/>
</dbReference>
<dbReference type="InterPro" id="IPR012840">
    <property type="entry name" value="NrdG2"/>
</dbReference>
<organism evidence="8 9">
    <name type="scientific">Candidatus Avoscillospira stercorigallinarum</name>
    <dbReference type="NCBI Taxonomy" id="2840708"/>
    <lineage>
        <taxon>Bacteria</taxon>
        <taxon>Bacillati</taxon>
        <taxon>Bacillota</taxon>
        <taxon>Clostridia</taxon>
        <taxon>Eubacteriales</taxon>
        <taxon>Oscillospiraceae</taxon>
        <taxon>Oscillospiraceae incertae sedis</taxon>
        <taxon>Candidatus Avoscillospira</taxon>
    </lineage>
</organism>
<evidence type="ECO:0000256" key="1">
    <source>
        <dbReference type="ARBA" id="ARBA00001966"/>
    </source>
</evidence>
<dbReference type="GO" id="GO:0003824">
    <property type="term" value="F:catalytic activity"/>
    <property type="evidence" value="ECO:0007669"/>
    <property type="project" value="InterPro"/>
</dbReference>
<dbReference type="PANTHER" id="PTHR30352:SF13">
    <property type="entry name" value="GLYCYL-RADICAL ENZYME ACTIVATING ENZYME YJJW-RELATED"/>
    <property type="match status" value="1"/>
</dbReference>
<evidence type="ECO:0000313" key="8">
    <source>
        <dbReference type="EMBL" id="HIQ69789.1"/>
    </source>
</evidence>
<dbReference type="AlphaFoldDB" id="A0A9D0Z6B2"/>
<keyword evidence="6" id="KW-0411">Iron-sulfur</keyword>
<dbReference type="GO" id="GO:0046872">
    <property type="term" value="F:metal ion binding"/>
    <property type="evidence" value="ECO:0007669"/>
    <property type="project" value="UniProtKB-KW"/>
</dbReference>
<gene>
    <name evidence="8" type="ORF">IAA67_05635</name>
</gene>
<dbReference type="GO" id="GO:0051539">
    <property type="term" value="F:4 iron, 4 sulfur cluster binding"/>
    <property type="evidence" value="ECO:0007669"/>
    <property type="project" value="UniProtKB-KW"/>
</dbReference>
<reference evidence="8" key="1">
    <citation type="submission" date="2020-10" db="EMBL/GenBank/DDBJ databases">
        <authorList>
            <person name="Gilroy R."/>
        </authorList>
    </citation>
    <scope>NUCLEOTIDE SEQUENCE</scope>
    <source>
        <strain evidence="8">ChiSjej2B20-13462</strain>
    </source>
</reference>
<evidence type="ECO:0000256" key="6">
    <source>
        <dbReference type="ARBA" id="ARBA00023014"/>
    </source>
</evidence>
<dbReference type="PANTHER" id="PTHR30352">
    <property type="entry name" value="PYRUVATE FORMATE-LYASE-ACTIVATING ENZYME"/>
    <property type="match status" value="1"/>
</dbReference>
<accession>A0A9D0Z6B2</accession>
<dbReference type="InterPro" id="IPR013785">
    <property type="entry name" value="Aldolase_TIM"/>
</dbReference>
<evidence type="ECO:0000313" key="9">
    <source>
        <dbReference type="Proteomes" id="UP000886874"/>
    </source>
</evidence>
<keyword evidence="4" id="KW-0479">Metal-binding</keyword>
<keyword evidence="3" id="KW-0949">S-adenosyl-L-methionine</keyword>
<comment type="caution">
    <text evidence="8">The sequence shown here is derived from an EMBL/GenBank/DDBJ whole genome shotgun (WGS) entry which is preliminary data.</text>
</comment>
<evidence type="ECO:0000256" key="2">
    <source>
        <dbReference type="ARBA" id="ARBA00022485"/>
    </source>
</evidence>
<dbReference type="InterPro" id="IPR058240">
    <property type="entry name" value="rSAM_sf"/>
</dbReference>
<keyword evidence="2" id="KW-0004">4Fe-4S</keyword>
<dbReference type="Proteomes" id="UP000886874">
    <property type="component" value="Unassembled WGS sequence"/>
</dbReference>
<keyword evidence="5" id="KW-0408">Iron</keyword>
<evidence type="ECO:0000256" key="5">
    <source>
        <dbReference type="ARBA" id="ARBA00023004"/>
    </source>
</evidence>
<dbReference type="Gene3D" id="3.20.20.70">
    <property type="entry name" value="Aldolase class I"/>
    <property type="match status" value="1"/>
</dbReference>
<feature type="domain" description="Radical SAM core" evidence="7">
    <location>
        <begin position="14"/>
        <end position="228"/>
    </location>
</feature>
<sequence length="228" mass="24871">MVIGGLTKLTLLDYPGLVAATVFFTGCELRCPFCHNRPLVLPQGEPTLEPRAVLDFLERRRGRLDGVCLSGGEPTLQPGLPDLIREIRALGFSVKLDTNGSRPQVLRDLLDQGLLDYVAMDIKNAPDRYAETCGGVDILPQARESAALLLEGRVPYEFRTTVCRPFHDPQAMARIGQWLRGADRYFLQPFADSGDLVGSGVEPMEPEGLAALLAAVRPYIPTAAIRGA</sequence>
<name>A0A9D0Z6B2_9FIRM</name>
<evidence type="ECO:0000259" key="7">
    <source>
        <dbReference type="PROSITE" id="PS51918"/>
    </source>
</evidence>
<dbReference type="SFLD" id="SFLDG01094">
    <property type="entry name" value="Uncharacterised_Radical_SAM_Su"/>
    <property type="match status" value="1"/>
</dbReference>
<evidence type="ECO:0000256" key="3">
    <source>
        <dbReference type="ARBA" id="ARBA00022691"/>
    </source>
</evidence>
<dbReference type="Pfam" id="PF04055">
    <property type="entry name" value="Radical_SAM"/>
    <property type="match status" value="1"/>
</dbReference>
<evidence type="ECO:0000256" key="4">
    <source>
        <dbReference type="ARBA" id="ARBA00022723"/>
    </source>
</evidence>
<protein>
    <submittedName>
        <fullName evidence="8">Anaerobic ribonucleoside-triphosphate reductase activating protein</fullName>
    </submittedName>
</protein>
<dbReference type="SFLD" id="SFLDS00029">
    <property type="entry name" value="Radical_SAM"/>
    <property type="match status" value="1"/>
</dbReference>
<dbReference type="InterPro" id="IPR007197">
    <property type="entry name" value="rSAM"/>
</dbReference>
<dbReference type="SUPFAM" id="SSF102114">
    <property type="entry name" value="Radical SAM enzymes"/>
    <property type="match status" value="1"/>
</dbReference>
<dbReference type="NCBIfam" id="TIGR02495">
    <property type="entry name" value="NrdG2"/>
    <property type="match status" value="1"/>
</dbReference>
<dbReference type="InterPro" id="IPR034457">
    <property type="entry name" value="Organic_radical-activating"/>
</dbReference>
<comment type="cofactor">
    <cofactor evidence="1">
        <name>[4Fe-4S] cluster</name>
        <dbReference type="ChEBI" id="CHEBI:49883"/>
    </cofactor>
</comment>